<proteinExistence type="predicted"/>
<protein>
    <submittedName>
        <fullName evidence="1">Uncharacterized protein</fullName>
    </submittedName>
</protein>
<gene>
    <name evidence="1" type="ORF">V4C56_11280</name>
</gene>
<dbReference type="RefSeq" id="WP_342958798.1">
    <property type="nucleotide sequence ID" value="NZ_JAZHFZ010000009.1"/>
</dbReference>
<comment type="caution">
    <text evidence="1">The sequence shown here is derived from an EMBL/GenBank/DDBJ whole genome shotgun (WGS) entry which is preliminary data.</text>
</comment>
<reference evidence="1 2" key="1">
    <citation type="submission" date="2024-01" db="EMBL/GenBank/DDBJ databases">
        <title>The diversity of rhizobia nodulating Mimosa spp. in eleven states of Brazil covering several biomes is determined by host plant, location, and edaphic factors.</title>
        <authorList>
            <person name="Rouws L."/>
            <person name="Barauna A."/>
            <person name="Beukes C."/>
            <person name="De Faria S.M."/>
            <person name="Gross E."/>
            <person name="Dos Reis Junior F.B."/>
            <person name="Simon M."/>
            <person name="Maluk M."/>
            <person name="Odee D.W."/>
            <person name="Kenicer G."/>
            <person name="Young J.P.W."/>
            <person name="Reis V.M."/>
            <person name="Zilli J."/>
            <person name="James E.K."/>
        </authorList>
    </citation>
    <scope>NUCLEOTIDE SEQUENCE [LARGE SCALE GENOMIC DNA]</scope>
    <source>
        <strain evidence="1 2">JPY530</strain>
    </source>
</reference>
<organism evidence="1 2">
    <name type="scientific">Paraburkholderia azotifigens</name>
    <dbReference type="NCBI Taxonomy" id="2057004"/>
    <lineage>
        <taxon>Bacteria</taxon>
        <taxon>Pseudomonadati</taxon>
        <taxon>Pseudomonadota</taxon>
        <taxon>Betaproteobacteria</taxon>
        <taxon>Burkholderiales</taxon>
        <taxon>Burkholderiaceae</taxon>
        <taxon>Paraburkholderia</taxon>
    </lineage>
</organism>
<keyword evidence="2" id="KW-1185">Reference proteome</keyword>
<evidence type="ECO:0000313" key="2">
    <source>
        <dbReference type="Proteomes" id="UP001481677"/>
    </source>
</evidence>
<name>A0ABU9QZJ8_9BURK</name>
<sequence>MILEPAIAGQGYLTAGADLSSQAIPVAHLFSGCAYRQKMNKEIRTLGVQVISRH</sequence>
<accession>A0ABU9QZJ8</accession>
<dbReference type="EMBL" id="JAZHGA010000006">
    <property type="protein sequence ID" value="MEM5340208.1"/>
    <property type="molecule type" value="Genomic_DNA"/>
</dbReference>
<dbReference type="Proteomes" id="UP001481677">
    <property type="component" value="Unassembled WGS sequence"/>
</dbReference>
<evidence type="ECO:0000313" key="1">
    <source>
        <dbReference type="EMBL" id="MEM5340208.1"/>
    </source>
</evidence>